<keyword evidence="4" id="KW-0520">NAD</keyword>
<feature type="domain" description="3-dehydroquinate synthase C-terminal" evidence="9">
    <location>
        <begin position="173"/>
        <end position="322"/>
    </location>
</feature>
<dbReference type="InterPro" id="IPR030963">
    <property type="entry name" value="DHQ_synth_fam"/>
</dbReference>
<dbReference type="Pfam" id="PF01761">
    <property type="entry name" value="DHQ_synthase"/>
    <property type="match status" value="1"/>
</dbReference>
<evidence type="ECO:0000256" key="2">
    <source>
        <dbReference type="ARBA" id="ARBA00001941"/>
    </source>
</evidence>
<keyword evidence="7" id="KW-0812">Transmembrane</keyword>
<dbReference type="Proteomes" id="UP000176609">
    <property type="component" value="Unassembled WGS sequence"/>
</dbReference>
<dbReference type="CDD" id="cd08195">
    <property type="entry name" value="DHQS"/>
    <property type="match status" value="1"/>
</dbReference>
<reference evidence="10 11" key="1">
    <citation type="journal article" date="2016" name="Nat. Commun.">
        <title>Thousands of microbial genomes shed light on interconnected biogeochemical processes in an aquifer system.</title>
        <authorList>
            <person name="Anantharaman K."/>
            <person name="Brown C.T."/>
            <person name="Hug L.A."/>
            <person name="Sharon I."/>
            <person name="Castelle C.J."/>
            <person name="Probst A.J."/>
            <person name="Thomas B.C."/>
            <person name="Singh A."/>
            <person name="Wilkins M.J."/>
            <person name="Karaoz U."/>
            <person name="Brodie E.L."/>
            <person name="Williams K.H."/>
            <person name="Hubbard S.S."/>
            <person name="Banfield J.F."/>
        </authorList>
    </citation>
    <scope>NUCLEOTIDE SEQUENCE [LARGE SCALE GENOMIC DNA]</scope>
</reference>
<dbReference type="EMBL" id="MFJR01000007">
    <property type="protein sequence ID" value="OGG26716.1"/>
    <property type="molecule type" value="Genomic_DNA"/>
</dbReference>
<evidence type="ECO:0000313" key="10">
    <source>
        <dbReference type="EMBL" id="OGG26716.1"/>
    </source>
</evidence>
<accession>A0A1F6APU7</accession>
<keyword evidence="7" id="KW-1133">Transmembrane helix</keyword>
<comment type="cofactor">
    <cofactor evidence="2">
        <name>Co(2+)</name>
        <dbReference type="ChEBI" id="CHEBI:48828"/>
    </cofactor>
</comment>
<proteinExistence type="predicted"/>
<evidence type="ECO:0000256" key="5">
    <source>
        <dbReference type="ARBA" id="ARBA00023239"/>
    </source>
</evidence>
<gene>
    <name evidence="10" type="ORF">A2960_00910</name>
</gene>
<evidence type="ECO:0000256" key="6">
    <source>
        <dbReference type="ARBA" id="ARBA00023285"/>
    </source>
</evidence>
<dbReference type="Gene3D" id="1.20.1090.10">
    <property type="entry name" value="Dehydroquinate synthase-like - alpha domain"/>
    <property type="match status" value="1"/>
</dbReference>
<keyword evidence="3" id="KW-0479">Metal-binding</keyword>
<protein>
    <submittedName>
        <fullName evidence="10">Uncharacterized protein</fullName>
    </submittedName>
</protein>
<dbReference type="AlphaFoldDB" id="A0A1F6APU7"/>
<sequence length="363" mass="42156">MDELVIKSKIKDFKVKFVDNTNFLKEMFTIPHYVVFVGSIVHEFYKEKIFDRFPNEKMIVMKLDEEKKTIDTAIKLYKKLMTKQGKKNLTMISFGGGINQDIAGFVASTLYRGINWIYVPTTLLAMADSSIGLKTSLNFGSIKNMIGSFYPPTEVYIDINFLKTLKRQDYASGVGEIMKLLLMKEDSSKNLAKIVEKVEILDCQEDKKRMIEIIKEAMQIKLSYMEGDEFDKGRRNLLNYGHEFGHALEPASDYQVPHGIAIVIGMIFANYISVKRKWMRSKLFDYLNENIFIPYMRRSMIKLKKDFFKPSTLLANMKKDKKRESSDLVLILPKENLNLCKVQDLTIQEFETGLREVQKILIF</sequence>
<dbReference type="SUPFAM" id="SSF56796">
    <property type="entry name" value="Dehydroquinate synthase-like"/>
    <property type="match status" value="1"/>
</dbReference>
<evidence type="ECO:0000259" key="9">
    <source>
        <dbReference type="Pfam" id="PF24621"/>
    </source>
</evidence>
<dbReference type="GO" id="GO:0003856">
    <property type="term" value="F:3-dehydroquinate synthase activity"/>
    <property type="evidence" value="ECO:0007669"/>
    <property type="project" value="TreeGrafter"/>
</dbReference>
<dbReference type="Pfam" id="PF24621">
    <property type="entry name" value="DHQS_C"/>
    <property type="match status" value="1"/>
</dbReference>
<dbReference type="InterPro" id="IPR030960">
    <property type="entry name" value="DHQS/DOIS_N"/>
</dbReference>
<dbReference type="PANTHER" id="PTHR43622:SF1">
    <property type="entry name" value="3-DEHYDROQUINATE SYNTHASE"/>
    <property type="match status" value="1"/>
</dbReference>
<evidence type="ECO:0000313" key="11">
    <source>
        <dbReference type="Proteomes" id="UP000176609"/>
    </source>
</evidence>
<evidence type="ECO:0000259" key="8">
    <source>
        <dbReference type="Pfam" id="PF01761"/>
    </source>
</evidence>
<keyword evidence="6" id="KW-0170">Cobalt</keyword>
<evidence type="ECO:0000256" key="3">
    <source>
        <dbReference type="ARBA" id="ARBA00022723"/>
    </source>
</evidence>
<comment type="cofactor">
    <cofactor evidence="1">
        <name>NAD(+)</name>
        <dbReference type="ChEBI" id="CHEBI:57540"/>
    </cofactor>
</comment>
<evidence type="ECO:0000256" key="1">
    <source>
        <dbReference type="ARBA" id="ARBA00001911"/>
    </source>
</evidence>
<dbReference type="Gene3D" id="3.40.50.1970">
    <property type="match status" value="1"/>
</dbReference>
<dbReference type="GO" id="GO:0009073">
    <property type="term" value="P:aromatic amino acid family biosynthetic process"/>
    <property type="evidence" value="ECO:0007669"/>
    <property type="project" value="InterPro"/>
</dbReference>
<dbReference type="PIRSF" id="PIRSF001455">
    <property type="entry name" value="DHQ_synth"/>
    <property type="match status" value="1"/>
</dbReference>
<dbReference type="InterPro" id="IPR056179">
    <property type="entry name" value="DHQS_C"/>
</dbReference>
<evidence type="ECO:0000256" key="7">
    <source>
        <dbReference type="SAM" id="Phobius"/>
    </source>
</evidence>
<dbReference type="PANTHER" id="PTHR43622">
    <property type="entry name" value="3-DEHYDROQUINATE SYNTHASE"/>
    <property type="match status" value="1"/>
</dbReference>
<dbReference type="InterPro" id="IPR050071">
    <property type="entry name" value="Dehydroquinate_synthase"/>
</dbReference>
<feature type="transmembrane region" description="Helical" evidence="7">
    <location>
        <begin position="256"/>
        <end position="274"/>
    </location>
</feature>
<dbReference type="GO" id="GO:0046872">
    <property type="term" value="F:metal ion binding"/>
    <property type="evidence" value="ECO:0007669"/>
    <property type="project" value="UniProtKB-KW"/>
</dbReference>
<organism evidence="10 11">
    <name type="scientific">Candidatus Gottesmanbacteria bacterium RIFCSPLOWO2_01_FULL_39_12b</name>
    <dbReference type="NCBI Taxonomy" id="1798388"/>
    <lineage>
        <taxon>Bacteria</taxon>
        <taxon>Candidatus Gottesmaniibacteriota</taxon>
    </lineage>
</organism>
<keyword evidence="5" id="KW-0456">Lyase</keyword>
<evidence type="ECO:0000256" key="4">
    <source>
        <dbReference type="ARBA" id="ARBA00023027"/>
    </source>
</evidence>
<name>A0A1F6APU7_9BACT</name>
<comment type="caution">
    <text evidence="10">The sequence shown here is derived from an EMBL/GenBank/DDBJ whole genome shotgun (WGS) entry which is preliminary data.</text>
</comment>
<feature type="domain" description="3-dehydroquinate synthase N-terminal" evidence="8">
    <location>
        <begin position="59"/>
        <end position="170"/>
    </location>
</feature>
<keyword evidence="7" id="KW-0472">Membrane</keyword>